<feature type="domain" description="HTH-like" evidence="1">
    <location>
        <begin position="18"/>
        <end position="53"/>
    </location>
</feature>
<dbReference type="Pfam" id="PF13276">
    <property type="entry name" value="HTH_21"/>
    <property type="match status" value="1"/>
</dbReference>
<dbReference type="InterPro" id="IPR025948">
    <property type="entry name" value="HTH-like_dom"/>
</dbReference>
<organism evidence="2">
    <name type="scientific">Salmonella enterica subsp. enterica serovar Kottbus</name>
    <dbReference type="NCBI Taxonomy" id="224727"/>
    <lineage>
        <taxon>Bacteria</taxon>
        <taxon>Pseudomonadati</taxon>
        <taxon>Pseudomonadota</taxon>
        <taxon>Gammaproteobacteria</taxon>
        <taxon>Enterobacterales</taxon>
        <taxon>Enterobacteriaceae</taxon>
        <taxon>Salmonella</taxon>
    </lineage>
</organism>
<name>A0A5J0SAF0_SALET</name>
<proteinExistence type="predicted"/>
<evidence type="ECO:0000313" key="2">
    <source>
        <dbReference type="EMBL" id="EBQ9797265.1"/>
    </source>
</evidence>
<sequence length="56" mass="6793">MFNYLKIIINKNTAKNWYRRVTISLRKKLIINHKTVQRLMSELSLKALIRTKKYLS</sequence>
<comment type="caution">
    <text evidence="2">The sequence shown here is derived from an EMBL/GenBank/DDBJ whole genome shotgun (WGS) entry which is preliminary data.</text>
</comment>
<protein>
    <recommendedName>
        <fullName evidence="1">HTH-like domain-containing protein</fullName>
    </recommendedName>
</protein>
<evidence type="ECO:0000259" key="1">
    <source>
        <dbReference type="Pfam" id="PF13276"/>
    </source>
</evidence>
<dbReference type="AlphaFoldDB" id="A0A5J0SAF0"/>
<dbReference type="EMBL" id="AAGQTM010000040">
    <property type="protein sequence ID" value="EBQ9797265.1"/>
    <property type="molecule type" value="Genomic_DNA"/>
</dbReference>
<gene>
    <name evidence="2" type="ORF">DM035_24425</name>
</gene>
<reference evidence="2" key="1">
    <citation type="submission" date="2018-06" db="EMBL/GenBank/DDBJ databases">
        <authorList>
            <person name="Ashton P.M."/>
            <person name="Dallman T."/>
            <person name="Nair S."/>
            <person name="De Pinna E."/>
            <person name="Peters T."/>
            <person name="Grant K."/>
        </authorList>
    </citation>
    <scope>NUCLEOTIDE SEQUENCE</scope>
    <source>
        <strain evidence="2">430336</strain>
    </source>
</reference>
<accession>A0A5J0SAF0</accession>